<dbReference type="InterPro" id="IPR034690">
    <property type="entry name" value="Endolysin_T4_type"/>
</dbReference>
<keyword evidence="5" id="KW-1035">Host cytoplasm</keyword>
<dbReference type="Pfam" id="PF00959">
    <property type="entry name" value="Phage_lysozyme"/>
    <property type="match status" value="1"/>
</dbReference>
<evidence type="ECO:0000256" key="8">
    <source>
        <dbReference type="SAM" id="SignalP"/>
    </source>
</evidence>
<accession>A0ABU9SQP2</accession>
<keyword evidence="8" id="KW-0732">Signal</keyword>
<protein>
    <recommendedName>
        <fullName evidence="7">Lysozyme</fullName>
        <ecNumber evidence="7">3.2.1.17</ecNumber>
    </recommendedName>
</protein>
<reference evidence="9 10" key="1">
    <citation type="submission" date="2024-03" db="EMBL/GenBank/DDBJ databases">
        <title>Community enrichment and isolation of bacterial strains for fucoidan degradation.</title>
        <authorList>
            <person name="Sichert A."/>
        </authorList>
    </citation>
    <scope>NUCLEOTIDE SEQUENCE [LARGE SCALE GENOMIC DNA]</scope>
    <source>
        <strain evidence="9 10">AS12</strain>
    </source>
</reference>
<feature type="chain" id="PRO_5047221577" description="Lysozyme" evidence="8">
    <location>
        <begin position="23"/>
        <end position="186"/>
    </location>
</feature>
<evidence type="ECO:0000256" key="7">
    <source>
        <dbReference type="RuleBase" id="RU003788"/>
    </source>
</evidence>
<evidence type="ECO:0000256" key="1">
    <source>
        <dbReference type="ARBA" id="ARBA00000632"/>
    </source>
</evidence>
<keyword evidence="10" id="KW-1185">Reference proteome</keyword>
<evidence type="ECO:0000256" key="6">
    <source>
        <dbReference type="ARBA" id="ARBA00023295"/>
    </source>
</evidence>
<dbReference type="CDD" id="cd00737">
    <property type="entry name" value="lyz_endolysin_autolysin"/>
    <property type="match status" value="1"/>
</dbReference>
<evidence type="ECO:0000256" key="4">
    <source>
        <dbReference type="ARBA" id="ARBA00022801"/>
    </source>
</evidence>
<proteinExistence type="inferred from homology"/>
<dbReference type="RefSeq" id="WP_342880715.1">
    <property type="nucleotide sequence ID" value="NZ_JBBMQS010000001.1"/>
</dbReference>
<dbReference type="InterPro" id="IPR051018">
    <property type="entry name" value="Bacteriophage_GH24"/>
</dbReference>
<dbReference type="HAMAP" id="MF_04110">
    <property type="entry name" value="ENDOLYSIN_T4"/>
    <property type="match status" value="1"/>
</dbReference>
<dbReference type="EMBL" id="JBBMQS010000001">
    <property type="protein sequence ID" value="MEM5496192.1"/>
    <property type="molecule type" value="Genomic_DNA"/>
</dbReference>
<evidence type="ECO:0000256" key="5">
    <source>
        <dbReference type="ARBA" id="ARBA00023200"/>
    </source>
</evidence>
<name>A0ABU9SQP2_9ALTE</name>
<gene>
    <name evidence="9" type="ORF">WNY77_02160</name>
</gene>
<dbReference type="InterPro" id="IPR023347">
    <property type="entry name" value="Lysozyme_dom_sf"/>
</dbReference>
<dbReference type="Proteomes" id="UP001461163">
    <property type="component" value="Unassembled WGS sequence"/>
</dbReference>
<keyword evidence="4 7" id="KW-0378">Hydrolase</keyword>
<dbReference type="PROSITE" id="PS51257">
    <property type="entry name" value="PROKAR_LIPOPROTEIN"/>
    <property type="match status" value="1"/>
</dbReference>
<dbReference type="InterPro" id="IPR033907">
    <property type="entry name" value="Endolysin_autolysin"/>
</dbReference>
<comment type="caution">
    <text evidence="9">The sequence shown here is derived from an EMBL/GenBank/DDBJ whole genome shotgun (WGS) entry which is preliminary data.</text>
</comment>
<sequence>MKTNPLYTLTLTALFLTLGGCASQKSTTTKKVEPSLEVPSVTQQKSETNQACIDIIKESEGVRLKAYQGPGGHWLIGYGHKAGVEQGMTINAPQAEVLLKADLLKIEDQMHKLVKVPVNNNQFSALVCLGYNIGMGNLYKSTLLRLLNKEDYTGASEQFSVWRKAAGKVNAHLVKRRAKEKSLFDK</sequence>
<dbReference type="EC" id="3.2.1.17" evidence="7"/>
<organism evidence="9 10">
    <name type="scientific">Paraglaciecola mesophila</name>
    <dbReference type="NCBI Taxonomy" id="197222"/>
    <lineage>
        <taxon>Bacteria</taxon>
        <taxon>Pseudomonadati</taxon>
        <taxon>Pseudomonadota</taxon>
        <taxon>Gammaproteobacteria</taxon>
        <taxon>Alteromonadales</taxon>
        <taxon>Alteromonadaceae</taxon>
        <taxon>Paraglaciecola</taxon>
    </lineage>
</organism>
<evidence type="ECO:0000313" key="9">
    <source>
        <dbReference type="EMBL" id="MEM5496192.1"/>
    </source>
</evidence>
<feature type="signal peptide" evidence="8">
    <location>
        <begin position="1"/>
        <end position="22"/>
    </location>
</feature>
<dbReference type="InterPro" id="IPR002196">
    <property type="entry name" value="Glyco_hydro_24"/>
</dbReference>
<dbReference type="InterPro" id="IPR023346">
    <property type="entry name" value="Lysozyme-like_dom_sf"/>
</dbReference>
<comment type="catalytic activity">
    <reaction evidence="1 7">
        <text>Hydrolysis of (1-&gt;4)-beta-linkages between N-acetylmuramic acid and N-acetyl-D-glucosamine residues in a peptidoglycan and between N-acetyl-D-glucosamine residues in chitodextrins.</text>
        <dbReference type="EC" id="3.2.1.17"/>
    </reaction>
</comment>
<evidence type="ECO:0000256" key="2">
    <source>
        <dbReference type="ARBA" id="ARBA00022529"/>
    </source>
</evidence>
<keyword evidence="3 7" id="KW-0081">Bacteriolytic enzyme</keyword>
<dbReference type="SUPFAM" id="SSF53955">
    <property type="entry name" value="Lysozyme-like"/>
    <property type="match status" value="1"/>
</dbReference>
<evidence type="ECO:0000313" key="10">
    <source>
        <dbReference type="Proteomes" id="UP001461163"/>
    </source>
</evidence>
<keyword evidence="2 7" id="KW-0929">Antimicrobial</keyword>
<comment type="similarity">
    <text evidence="7">Belongs to the glycosyl hydrolase 24 family.</text>
</comment>
<dbReference type="PANTHER" id="PTHR38107:SF3">
    <property type="entry name" value="LYSOZYME RRRD-RELATED"/>
    <property type="match status" value="1"/>
</dbReference>
<evidence type="ECO:0000256" key="3">
    <source>
        <dbReference type="ARBA" id="ARBA00022638"/>
    </source>
</evidence>
<dbReference type="PANTHER" id="PTHR38107">
    <property type="match status" value="1"/>
</dbReference>
<dbReference type="Gene3D" id="1.10.530.40">
    <property type="match status" value="1"/>
</dbReference>
<keyword evidence="6 7" id="KW-0326">Glycosidase</keyword>